<proteinExistence type="predicted"/>
<evidence type="ECO:0000313" key="2">
    <source>
        <dbReference type="Proteomes" id="UP001497535"/>
    </source>
</evidence>
<comment type="caution">
    <text evidence="1">The sequence shown here is derived from an EMBL/GenBank/DDBJ whole genome shotgun (WGS) entry which is preliminary data.</text>
</comment>
<dbReference type="EMBL" id="CAVMJV010000016">
    <property type="protein sequence ID" value="CAK5057564.1"/>
    <property type="molecule type" value="Genomic_DNA"/>
</dbReference>
<keyword evidence="2" id="KW-1185">Reference proteome</keyword>
<dbReference type="Proteomes" id="UP001497535">
    <property type="component" value="Unassembled WGS sequence"/>
</dbReference>
<accession>A0ACB0YQP8</accession>
<reference evidence="1" key="1">
    <citation type="submission" date="2023-11" db="EMBL/GenBank/DDBJ databases">
        <authorList>
            <person name="Poullet M."/>
        </authorList>
    </citation>
    <scope>NUCLEOTIDE SEQUENCE</scope>
    <source>
        <strain evidence="1">E1834</strain>
    </source>
</reference>
<organism evidence="1 2">
    <name type="scientific">Meloidogyne enterolobii</name>
    <name type="common">Root-knot nematode worm</name>
    <name type="synonym">Meloidogyne mayaguensis</name>
    <dbReference type="NCBI Taxonomy" id="390850"/>
    <lineage>
        <taxon>Eukaryota</taxon>
        <taxon>Metazoa</taxon>
        <taxon>Ecdysozoa</taxon>
        <taxon>Nematoda</taxon>
        <taxon>Chromadorea</taxon>
        <taxon>Rhabditida</taxon>
        <taxon>Tylenchina</taxon>
        <taxon>Tylenchomorpha</taxon>
        <taxon>Tylenchoidea</taxon>
        <taxon>Meloidogynidae</taxon>
        <taxon>Meloidogyninae</taxon>
        <taxon>Meloidogyne</taxon>
    </lineage>
</organism>
<sequence length="97" mass="11217">MSSVEMLWTENFSGDKAGNVAQTLVVPRTPKKPLTNSASFFEKFISISVRINEYQLILSVFMNMFILEHSINFDFYFTLSLDFRINLKIVETKSKPN</sequence>
<evidence type="ECO:0000313" key="1">
    <source>
        <dbReference type="EMBL" id="CAK5057564.1"/>
    </source>
</evidence>
<gene>
    <name evidence="1" type="ORF">MENTE1834_LOCUS15234</name>
</gene>
<name>A0ACB0YQP8_MELEN</name>
<protein>
    <submittedName>
        <fullName evidence="1">Uncharacterized protein</fullName>
    </submittedName>
</protein>